<reference evidence="1" key="1">
    <citation type="submission" date="2022-10" db="EMBL/GenBank/DDBJ databases">
        <title>Culturing micro-colonial fungi from biological soil crusts in the Mojave desert and describing Neophaeococcomyces mojavensis, and introducing the new genera and species Taxawa tesnikishii.</title>
        <authorList>
            <person name="Kurbessoian T."/>
            <person name="Stajich J.E."/>
        </authorList>
    </citation>
    <scope>NUCLEOTIDE SEQUENCE</scope>
    <source>
        <strain evidence="1">JES_112</strain>
    </source>
</reference>
<evidence type="ECO:0000313" key="1">
    <source>
        <dbReference type="EMBL" id="KAJ9655046.1"/>
    </source>
</evidence>
<organism evidence="1 2">
    <name type="scientific">Neophaeococcomyces mojaviensis</name>
    <dbReference type="NCBI Taxonomy" id="3383035"/>
    <lineage>
        <taxon>Eukaryota</taxon>
        <taxon>Fungi</taxon>
        <taxon>Dikarya</taxon>
        <taxon>Ascomycota</taxon>
        <taxon>Pezizomycotina</taxon>
        <taxon>Eurotiomycetes</taxon>
        <taxon>Chaetothyriomycetidae</taxon>
        <taxon>Chaetothyriales</taxon>
        <taxon>Chaetothyriales incertae sedis</taxon>
        <taxon>Neophaeococcomyces</taxon>
    </lineage>
</organism>
<name>A0ACC3A437_9EURO</name>
<evidence type="ECO:0000313" key="2">
    <source>
        <dbReference type="Proteomes" id="UP001172386"/>
    </source>
</evidence>
<dbReference type="Proteomes" id="UP001172386">
    <property type="component" value="Unassembled WGS sequence"/>
</dbReference>
<proteinExistence type="predicted"/>
<gene>
    <name evidence="1" type="ORF">H2198_005986</name>
</gene>
<protein>
    <submittedName>
        <fullName evidence="1">Uncharacterized protein</fullName>
    </submittedName>
</protein>
<keyword evidence="2" id="KW-1185">Reference proteome</keyword>
<sequence length="416" mass="47350">MGSTLLLLLALMASWCTCTRHDLDVDHIMQLQRNVEMENRLEGHLFQLRHVFYHDLDLETAMSHHKNEHVQIKDIKDLAEAEDMVKVKPMEFKLRSQIVVQSPRSNITRTPFQSQQVLHSPEPSNMLPNTSDKETIVNLAKMTSDAYIFNPWGPDWLNTSLGFNFTRRFGWKDDGLRGHVFTTEDNSTVIVAYKGTSIDPRDKLSGRDRLNDNRLFSCCCGAQQPYHYASVCNCSTGYYQCDSSCLTNSLLQEDTYYNAALIIMHKMKLKYPHATFWTIGHSLGGSLASLVGLTLNIPAVTYEAPPERLPAERMGLIHAHNPAAYHFGNTADPVFMGACNGFFSSCSIWGFSFESSCFTGKRCQYDTVGEKGWHVSINNHRINYVIENVLEAYDTVPNCQSDEEYDCQDCFNWKFT</sequence>
<accession>A0ACC3A437</accession>
<comment type="caution">
    <text evidence="1">The sequence shown here is derived from an EMBL/GenBank/DDBJ whole genome shotgun (WGS) entry which is preliminary data.</text>
</comment>
<dbReference type="EMBL" id="JAPDRQ010000105">
    <property type="protein sequence ID" value="KAJ9655046.1"/>
    <property type="molecule type" value="Genomic_DNA"/>
</dbReference>